<protein>
    <submittedName>
        <fullName evidence="4">Threonine dehydrogenase-like Zn-dependent dehydrogenase</fullName>
    </submittedName>
</protein>
<dbReference type="Gene3D" id="3.90.180.10">
    <property type="entry name" value="Medium-chain alcohol dehydrogenases, catalytic domain"/>
    <property type="match status" value="1"/>
</dbReference>
<reference evidence="4 5" key="1">
    <citation type="submission" date="2020-03" db="EMBL/GenBank/DDBJ databases">
        <title>Genomic Encyclopedia of Type Strains, Phase IV (KMG-IV): sequencing the most valuable type-strain genomes for metagenomic binning, comparative biology and taxonomic classification.</title>
        <authorList>
            <person name="Goeker M."/>
        </authorList>
    </citation>
    <scope>NUCLEOTIDE SEQUENCE [LARGE SCALE GENOMIC DNA]</scope>
    <source>
        <strain evidence="4 5">DSM 102865</strain>
    </source>
</reference>
<evidence type="ECO:0000313" key="5">
    <source>
        <dbReference type="Proteomes" id="UP001179181"/>
    </source>
</evidence>
<proteinExistence type="predicted"/>
<sequence length="181" mass="20139">MAMKAAWIRGASRVEAVELIRQMTGGYGADVCVDAVGMEADRSLVEKALGVVRAEVGTMKTLGYCLDAVRRGGVVTVVGVYGTPFDNFPLHQWFDKGIQMKGGQLTVHKYLDHLISLVQQEKMQIKYFIEALDSYQEEMGTNQSPPNDSYFTGLNSARWMENSLDGRFTGSASSFIFEFRM</sequence>
<dbReference type="EMBL" id="JAASQJ010000002">
    <property type="protein sequence ID" value="NIJ52971.1"/>
    <property type="molecule type" value="Genomic_DNA"/>
</dbReference>
<evidence type="ECO:0000256" key="1">
    <source>
        <dbReference type="ARBA" id="ARBA00001947"/>
    </source>
</evidence>
<dbReference type="SUPFAM" id="SSF51735">
    <property type="entry name" value="NAD(P)-binding Rossmann-fold domains"/>
    <property type="match status" value="1"/>
</dbReference>
<dbReference type="PANTHER" id="PTHR42813:SF2">
    <property type="entry name" value="DEHYDROGENASE, ZINC-CONTAINING, PUTATIVE (AFU_ORTHOLOGUE AFUA_2G02810)-RELATED"/>
    <property type="match status" value="1"/>
</dbReference>
<dbReference type="Proteomes" id="UP001179181">
    <property type="component" value="Unassembled WGS sequence"/>
</dbReference>
<evidence type="ECO:0000256" key="2">
    <source>
        <dbReference type="ARBA" id="ARBA00022723"/>
    </source>
</evidence>
<evidence type="ECO:0000256" key="3">
    <source>
        <dbReference type="ARBA" id="ARBA00022833"/>
    </source>
</evidence>
<comment type="cofactor">
    <cofactor evidence="1">
        <name>Zn(2+)</name>
        <dbReference type="ChEBI" id="CHEBI:29105"/>
    </cofactor>
</comment>
<accession>A0ABX0UPL4</accession>
<comment type="caution">
    <text evidence="4">The sequence shown here is derived from an EMBL/GenBank/DDBJ whole genome shotgun (WGS) entry which is preliminary data.</text>
</comment>
<name>A0ABX0UPL4_9BACT</name>
<keyword evidence="2" id="KW-0479">Metal-binding</keyword>
<evidence type="ECO:0000313" key="4">
    <source>
        <dbReference type="EMBL" id="NIJ52971.1"/>
    </source>
</evidence>
<organism evidence="4 5">
    <name type="scientific">Dyadobacter arcticus</name>
    <dbReference type="NCBI Taxonomy" id="1078754"/>
    <lineage>
        <taxon>Bacteria</taxon>
        <taxon>Pseudomonadati</taxon>
        <taxon>Bacteroidota</taxon>
        <taxon>Cytophagia</taxon>
        <taxon>Cytophagales</taxon>
        <taxon>Spirosomataceae</taxon>
        <taxon>Dyadobacter</taxon>
    </lineage>
</organism>
<dbReference type="InterPro" id="IPR036291">
    <property type="entry name" value="NAD(P)-bd_dom_sf"/>
</dbReference>
<keyword evidence="3" id="KW-0862">Zinc</keyword>
<gene>
    <name evidence="4" type="ORF">FHS68_002141</name>
</gene>
<dbReference type="RefSeq" id="WP_229211846.1">
    <property type="nucleotide sequence ID" value="NZ_JAASQJ010000002.1"/>
</dbReference>
<dbReference type="PANTHER" id="PTHR42813">
    <property type="entry name" value="ZINC-TYPE ALCOHOL DEHYDROGENASE-LIKE"/>
    <property type="match status" value="1"/>
</dbReference>
<dbReference type="Gene3D" id="3.40.50.720">
    <property type="entry name" value="NAD(P)-binding Rossmann-like Domain"/>
    <property type="match status" value="1"/>
</dbReference>
<keyword evidence="5" id="KW-1185">Reference proteome</keyword>